<feature type="transmembrane region" description="Helical" evidence="5">
    <location>
        <begin position="56"/>
        <end position="77"/>
    </location>
</feature>
<keyword evidence="2 5" id="KW-0812">Transmembrane</keyword>
<dbReference type="PANTHER" id="PTHR33507">
    <property type="entry name" value="INNER MEMBRANE PROTEIN YBBJ"/>
    <property type="match status" value="1"/>
</dbReference>
<comment type="subcellular location">
    <subcellularLocation>
        <location evidence="1">Membrane</location>
        <topology evidence="1">Multi-pass membrane protein</topology>
    </subcellularLocation>
</comment>
<dbReference type="Pfam" id="PF01957">
    <property type="entry name" value="NfeD"/>
    <property type="match status" value="1"/>
</dbReference>
<dbReference type="InterPro" id="IPR052165">
    <property type="entry name" value="Membrane_assoc_protease"/>
</dbReference>
<dbReference type="RefSeq" id="WP_094077530.1">
    <property type="nucleotide sequence ID" value="NZ_NBYO01000002.1"/>
</dbReference>
<evidence type="ECO:0000256" key="1">
    <source>
        <dbReference type="ARBA" id="ARBA00004141"/>
    </source>
</evidence>
<feature type="domain" description="NfeD-like C-terminal" evidence="6">
    <location>
        <begin position="97"/>
        <end position="150"/>
    </location>
</feature>
<dbReference type="Proteomes" id="UP000215405">
    <property type="component" value="Unassembled WGS sequence"/>
</dbReference>
<dbReference type="GO" id="GO:0005886">
    <property type="term" value="C:plasma membrane"/>
    <property type="evidence" value="ECO:0007669"/>
    <property type="project" value="TreeGrafter"/>
</dbReference>
<dbReference type="AlphaFoldDB" id="A0A231UXW8"/>
<evidence type="ECO:0000259" key="6">
    <source>
        <dbReference type="Pfam" id="PF01957"/>
    </source>
</evidence>
<gene>
    <name evidence="7" type="ORF">B7H23_11515</name>
</gene>
<evidence type="ECO:0000313" key="8">
    <source>
        <dbReference type="Proteomes" id="UP000215405"/>
    </source>
</evidence>
<evidence type="ECO:0000313" key="7">
    <source>
        <dbReference type="EMBL" id="OXT00707.1"/>
    </source>
</evidence>
<dbReference type="Gene3D" id="2.40.50.140">
    <property type="entry name" value="Nucleic acid-binding proteins"/>
    <property type="match status" value="1"/>
</dbReference>
<feature type="transmembrane region" description="Helical" evidence="5">
    <location>
        <begin position="6"/>
        <end position="23"/>
    </location>
</feature>
<sequence>MSFLIEQLGVWLWIIGGFVLLLLELLIPGVFLLWIGLAALATGAIALVAIGPAADWLVWQVQVAIFLVLSAVFTITGRRYANAPGDKASETLNRRGDALVGRTATLIEPIVNGHGRARIDDSSWRVAGPDLPAGAKVRILSAAEGHLTVEAA</sequence>
<dbReference type="InterPro" id="IPR012340">
    <property type="entry name" value="NA-bd_OB-fold"/>
</dbReference>
<feature type="transmembrane region" description="Helical" evidence="5">
    <location>
        <begin position="30"/>
        <end position="50"/>
    </location>
</feature>
<proteinExistence type="predicted"/>
<protein>
    <recommendedName>
        <fullName evidence="6">NfeD-like C-terminal domain-containing protein</fullName>
    </recommendedName>
</protein>
<keyword evidence="4 5" id="KW-0472">Membrane</keyword>
<name>A0A231UXW8_9HYPH</name>
<organism evidence="7 8">
    <name type="scientific">Notoacmeibacter marinus</name>
    <dbReference type="NCBI Taxonomy" id="1876515"/>
    <lineage>
        <taxon>Bacteria</taxon>
        <taxon>Pseudomonadati</taxon>
        <taxon>Pseudomonadota</taxon>
        <taxon>Alphaproteobacteria</taxon>
        <taxon>Hyphomicrobiales</taxon>
        <taxon>Notoacmeibacteraceae</taxon>
        <taxon>Notoacmeibacter</taxon>
    </lineage>
</organism>
<dbReference type="PANTHER" id="PTHR33507:SF3">
    <property type="entry name" value="INNER MEMBRANE PROTEIN YBBJ"/>
    <property type="match status" value="1"/>
</dbReference>
<comment type="caution">
    <text evidence="7">The sequence shown here is derived from an EMBL/GenBank/DDBJ whole genome shotgun (WGS) entry which is preliminary data.</text>
</comment>
<dbReference type="EMBL" id="NBYO01000002">
    <property type="protein sequence ID" value="OXT00707.1"/>
    <property type="molecule type" value="Genomic_DNA"/>
</dbReference>
<keyword evidence="8" id="KW-1185">Reference proteome</keyword>
<dbReference type="InterPro" id="IPR002810">
    <property type="entry name" value="NfeD-like_C"/>
</dbReference>
<reference evidence="8" key="1">
    <citation type="journal article" date="2017" name="Int. J. Syst. Evol. Microbiol.">
        <title>Notoacmeibacter marinus gen. nov., sp. nov., isolated from the gut of a limpet and proposal of Notoacmeibacteraceae fam. nov. in the order Rhizobiales of the class Alphaproteobacteria.</title>
        <authorList>
            <person name="Huang Z."/>
            <person name="Guo F."/>
            <person name="Lai Q."/>
        </authorList>
    </citation>
    <scope>NUCLEOTIDE SEQUENCE [LARGE SCALE GENOMIC DNA]</scope>
    <source>
        <strain evidence="8">XMTR2A4</strain>
    </source>
</reference>
<evidence type="ECO:0000256" key="4">
    <source>
        <dbReference type="ARBA" id="ARBA00023136"/>
    </source>
</evidence>
<evidence type="ECO:0000256" key="3">
    <source>
        <dbReference type="ARBA" id="ARBA00022989"/>
    </source>
</evidence>
<keyword evidence="3 5" id="KW-1133">Transmembrane helix</keyword>
<evidence type="ECO:0000256" key="2">
    <source>
        <dbReference type="ARBA" id="ARBA00022692"/>
    </source>
</evidence>
<accession>A0A231UXW8</accession>
<evidence type="ECO:0000256" key="5">
    <source>
        <dbReference type="SAM" id="Phobius"/>
    </source>
</evidence>